<reference evidence="1 2" key="1">
    <citation type="journal article" date="2016" name="Nat. Commun.">
        <title>Thousands of microbial genomes shed light on interconnected biogeochemical processes in an aquifer system.</title>
        <authorList>
            <person name="Anantharaman K."/>
            <person name="Brown C.T."/>
            <person name="Hug L.A."/>
            <person name="Sharon I."/>
            <person name="Castelle C.J."/>
            <person name="Probst A.J."/>
            <person name="Thomas B.C."/>
            <person name="Singh A."/>
            <person name="Wilkins M.J."/>
            <person name="Karaoz U."/>
            <person name="Brodie E.L."/>
            <person name="Williams K.H."/>
            <person name="Hubbard S.S."/>
            <person name="Banfield J.F."/>
        </authorList>
    </citation>
    <scope>NUCLEOTIDE SEQUENCE [LARGE SCALE GENOMIC DNA]</scope>
</reference>
<dbReference type="STRING" id="1797689.A3F24_00900"/>
<dbReference type="AlphaFoldDB" id="A0A1G1Z4Q4"/>
<evidence type="ECO:0000313" key="2">
    <source>
        <dbReference type="Proteomes" id="UP000178515"/>
    </source>
</evidence>
<dbReference type="EMBL" id="MHIX01000012">
    <property type="protein sequence ID" value="OGY59631.1"/>
    <property type="molecule type" value="Genomic_DNA"/>
</dbReference>
<evidence type="ECO:0000313" key="1">
    <source>
        <dbReference type="EMBL" id="OGY59631.1"/>
    </source>
</evidence>
<organism evidence="1 2">
    <name type="scientific">Candidatus Colwellbacteria bacterium RIFCSPHIGHO2_12_FULL_44_17</name>
    <dbReference type="NCBI Taxonomy" id="1797689"/>
    <lineage>
        <taxon>Bacteria</taxon>
        <taxon>Candidatus Colwelliibacteriota</taxon>
    </lineage>
</organism>
<name>A0A1G1Z4Q4_9BACT</name>
<dbReference type="Gene3D" id="3.40.50.300">
    <property type="entry name" value="P-loop containing nucleotide triphosphate hydrolases"/>
    <property type="match status" value="1"/>
</dbReference>
<dbReference type="InterPro" id="IPR027417">
    <property type="entry name" value="P-loop_NTPase"/>
</dbReference>
<dbReference type="Proteomes" id="UP000178515">
    <property type="component" value="Unassembled WGS sequence"/>
</dbReference>
<proteinExistence type="predicted"/>
<sequence length="259" mass="29279">MIIFLYGSDSYRREQKAQELIAAYRAKHSGLQQFDLAESDQFLKLKDFSATFSMFEPIKMAFVTNLSEVDKPDELLIPFLRGAIPSKDFVLLISEADTPSAAFDFLLQKPIQSQEFAELEGQRLKFFIEQETKRRGYTLQEDVRRLLEAAYTGDSWGLVTELDKLALMRKPEFETPLALSQSYFALLAKLKSSHTSAGGRLAALERILSDHKEDPARVFNSIAYKANSPEEGELLADYDVAVKSGKLDYEEVLLDLALS</sequence>
<evidence type="ECO:0008006" key="3">
    <source>
        <dbReference type="Google" id="ProtNLM"/>
    </source>
</evidence>
<accession>A0A1G1Z4Q4</accession>
<protein>
    <recommendedName>
        <fullName evidence="3">DNA polymerase III delta N-terminal domain-containing protein</fullName>
    </recommendedName>
</protein>
<gene>
    <name evidence="1" type="ORF">A3F24_00900</name>
</gene>
<comment type="caution">
    <text evidence="1">The sequence shown here is derived from an EMBL/GenBank/DDBJ whole genome shotgun (WGS) entry which is preliminary data.</text>
</comment>